<dbReference type="PRINTS" id="PR01035">
    <property type="entry name" value="TCRTETA"/>
</dbReference>
<dbReference type="Gene3D" id="1.20.1250.20">
    <property type="entry name" value="MFS general substrate transporter like domains"/>
    <property type="match status" value="1"/>
</dbReference>
<feature type="transmembrane region" description="Helical" evidence="6">
    <location>
        <begin position="210"/>
        <end position="232"/>
    </location>
</feature>
<evidence type="ECO:0000313" key="8">
    <source>
        <dbReference type="EMBL" id="KAK3377982.1"/>
    </source>
</evidence>
<proteinExistence type="predicted"/>
<keyword evidence="4 6" id="KW-0472">Membrane</keyword>
<organism evidence="8 9">
    <name type="scientific">Podospora didyma</name>
    <dbReference type="NCBI Taxonomy" id="330526"/>
    <lineage>
        <taxon>Eukaryota</taxon>
        <taxon>Fungi</taxon>
        <taxon>Dikarya</taxon>
        <taxon>Ascomycota</taxon>
        <taxon>Pezizomycotina</taxon>
        <taxon>Sordariomycetes</taxon>
        <taxon>Sordariomycetidae</taxon>
        <taxon>Sordariales</taxon>
        <taxon>Podosporaceae</taxon>
        <taxon>Podospora</taxon>
    </lineage>
</organism>
<feature type="transmembrane region" description="Helical" evidence="6">
    <location>
        <begin position="385"/>
        <end position="408"/>
    </location>
</feature>
<feature type="transmembrane region" description="Helical" evidence="6">
    <location>
        <begin position="181"/>
        <end position="203"/>
    </location>
</feature>
<name>A0AAE0NBJ2_9PEZI</name>
<dbReference type="PROSITE" id="PS50850">
    <property type="entry name" value="MFS"/>
    <property type="match status" value="1"/>
</dbReference>
<feature type="transmembrane region" description="Helical" evidence="6">
    <location>
        <begin position="51"/>
        <end position="70"/>
    </location>
</feature>
<evidence type="ECO:0000256" key="3">
    <source>
        <dbReference type="ARBA" id="ARBA00022989"/>
    </source>
</evidence>
<comment type="subcellular location">
    <subcellularLocation>
        <location evidence="1">Membrane</location>
        <topology evidence="1">Multi-pass membrane protein</topology>
    </subcellularLocation>
</comment>
<evidence type="ECO:0000256" key="4">
    <source>
        <dbReference type="ARBA" id="ARBA00023136"/>
    </source>
</evidence>
<dbReference type="InterPro" id="IPR011701">
    <property type="entry name" value="MFS"/>
</dbReference>
<evidence type="ECO:0000256" key="5">
    <source>
        <dbReference type="SAM" id="MobiDB-lite"/>
    </source>
</evidence>
<feature type="transmembrane region" description="Helical" evidence="6">
    <location>
        <begin position="252"/>
        <end position="274"/>
    </location>
</feature>
<dbReference type="Gene3D" id="1.20.1720.10">
    <property type="entry name" value="Multidrug resistance protein D"/>
    <property type="match status" value="1"/>
</dbReference>
<dbReference type="InterPro" id="IPR001958">
    <property type="entry name" value="Tet-R_TetA/multi-R_MdtG-like"/>
</dbReference>
<evidence type="ECO:0000259" key="7">
    <source>
        <dbReference type="PROSITE" id="PS50850"/>
    </source>
</evidence>
<dbReference type="GO" id="GO:0005886">
    <property type="term" value="C:plasma membrane"/>
    <property type="evidence" value="ECO:0007669"/>
    <property type="project" value="TreeGrafter"/>
</dbReference>
<sequence>MAPSPSTNTLQRLFDHSGSTNTLDLTADRQSKYRMLRKGKITKDLEIPIEAWRYVLITFALGLAGFMVGLDQSIIEPALPTIVAQFRSVSDIGAYTSAYLIPQCVLQPLCNKIYSLFAFSTVYFLSALTFCAGCLISATSQSSSVFIVGRAVAGIGAVGLSIGGFRMLALMPESKGQNLSMGAFSLVLGSSIVVGPVIGGVLTQSIGWHWIFWINLPVLGLSLVCILAATLFEGPDLRGENYELPLLEKVASLDWLGTSLLILTLVPLILGIEFGASDGWRSPRSVSMFVVGVVSLGLLIFQQKTTSREVIFDPKVILNRSVWTTAGLFFSALSSTAVLVLFLPFLFQQERGVSPRTSGFLTFPLAGTLAIGTFIFSIVSTLVSYFNPLAVAGATLFLIANVLFIAMSTGSTSTSTIPQIIGFEVIAGSGLGMAWLSEIIFPRAELGKHQLATSLGYTRMMQQIGGAVSVQIAAAIFTDKLTREVEALPFPRDLLLALVQGAAPGGVVNNNQQLPADAKEAVALAYGKAIRAGLIPATVFAAMALVFSLMLPWTKLKGGVTERSHDSPLNAGREELADSAAAAAAAAAPVENKPSQIQEEKKSPTPEQGVDKSELTLVAQPEEEKAEPEAPVDEKKASQGKRESTATVRLEDGEKIGLVALEFL</sequence>
<dbReference type="PANTHER" id="PTHR23501">
    <property type="entry name" value="MAJOR FACILITATOR SUPERFAMILY"/>
    <property type="match status" value="1"/>
</dbReference>
<feature type="transmembrane region" description="Helical" evidence="6">
    <location>
        <begin position="359"/>
        <end position="379"/>
    </location>
</feature>
<keyword evidence="2 6" id="KW-0812">Transmembrane</keyword>
<dbReference type="EMBL" id="JAULSW010000006">
    <property type="protein sequence ID" value="KAK3377982.1"/>
    <property type="molecule type" value="Genomic_DNA"/>
</dbReference>
<feature type="region of interest" description="Disordered" evidence="5">
    <location>
        <begin position="576"/>
        <end position="651"/>
    </location>
</feature>
<feature type="transmembrane region" description="Helical" evidence="6">
    <location>
        <begin position="113"/>
        <end position="135"/>
    </location>
</feature>
<feature type="compositionally biased region" description="Basic and acidic residues" evidence="5">
    <location>
        <begin position="598"/>
        <end position="614"/>
    </location>
</feature>
<dbReference type="SUPFAM" id="SSF103473">
    <property type="entry name" value="MFS general substrate transporter"/>
    <property type="match status" value="1"/>
</dbReference>
<feature type="compositionally biased region" description="Basic and acidic residues" evidence="5">
    <location>
        <begin position="632"/>
        <end position="651"/>
    </location>
</feature>
<reference evidence="8" key="1">
    <citation type="journal article" date="2023" name="Mol. Phylogenet. Evol.">
        <title>Genome-scale phylogeny and comparative genomics of the fungal order Sordariales.</title>
        <authorList>
            <person name="Hensen N."/>
            <person name="Bonometti L."/>
            <person name="Westerberg I."/>
            <person name="Brannstrom I.O."/>
            <person name="Guillou S."/>
            <person name="Cros-Aarteil S."/>
            <person name="Calhoun S."/>
            <person name="Haridas S."/>
            <person name="Kuo A."/>
            <person name="Mondo S."/>
            <person name="Pangilinan J."/>
            <person name="Riley R."/>
            <person name="LaButti K."/>
            <person name="Andreopoulos B."/>
            <person name="Lipzen A."/>
            <person name="Chen C."/>
            <person name="Yan M."/>
            <person name="Daum C."/>
            <person name="Ng V."/>
            <person name="Clum A."/>
            <person name="Steindorff A."/>
            <person name="Ohm R.A."/>
            <person name="Martin F."/>
            <person name="Silar P."/>
            <person name="Natvig D.O."/>
            <person name="Lalanne C."/>
            <person name="Gautier V."/>
            <person name="Ament-Velasquez S.L."/>
            <person name="Kruys A."/>
            <person name="Hutchinson M.I."/>
            <person name="Powell A.J."/>
            <person name="Barry K."/>
            <person name="Miller A.N."/>
            <person name="Grigoriev I.V."/>
            <person name="Debuchy R."/>
            <person name="Gladieux P."/>
            <person name="Hiltunen Thoren M."/>
            <person name="Johannesson H."/>
        </authorList>
    </citation>
    <scope>NUCLEOTIDE SEQUENCE</scope>
    <source>
        <strain evidence="8">CBS 232.78</strain>
    </source>
</reference>
<dbReference type="GO" id="GO:0022857">
    <property type="term" value="F:transmembrane transporter activity"/>
    <property type="evidence" value="ECO:0007669"/>
    <property type="project" value="InterPro"/>
</dbReference>
<reference evidence="8" key="2">
    <citation type="submission" date="2023-06" db="EMBL/GenBank/DDBJ databases">
        <authorList>
            <consortium name="Lawrence Berkeley National Laboratory"/>
            <person name="Haridas S."/>
            <person name="Hensen N."/>
            <person name="Bonometti L."/>
            <person name="Westerberg I."/>
            <person name="Brannstrom I.O."/>
            <person name="Guillou S."/>
            <person name="Cros-Aarteil S."/>
            <person name="Calhoun S."/>
            <person name="Kuo A."/>
            <person name="Mondo S."/>
            <person name="Pangilinan J."/>
            <person name="Riley R."/>
            <person name="LaButti K."/>
            <person name="Andreopoulos B."/>
            <person name="Lipzen A."/>
            <person name="Chen C."/>
            <person name="Yanf M."/>
            <person name="Daum C."/>
            <person name="Ng V."/>
            <person name="Clum A."/>
            <person name="Steindorff A."/>
            <person name="Ohm R."/>
            <person name="Martin F."/>
            <person name="Silar P."/>
            <person name="Natvig D."/>
            <person name="Lalanne C."/>
            <person name="Gautier V."/>
            <person name="Ament-velasquez S.L."/>
            <person name="Kruys A."/>
            <person name="Hutchinson M.I."/>
            <person name="Powell A.J."/>
            <person name="Barry K."/>
            <person name="Miller A.N."/>
            <person name="Grigoriev I.V."/>
            <person name="Debuchy R."/>
            <person name="Gladieux P."/>
            <person name="Thoren M.H."/>
            <person name="Johannesson H."/>
        </authorList>
    </citation>
    <scope>NUCLEOTIDE SEQUENCE</scope>
    <source>
        <strain evidence="8">CBS 232.78</strain>
    </source>
</reference>
<keyword evidence="3 6" id="KW-1133">Transmembrane helix</keyword>
<dbReference type="Pfam" id="PF07690">
    <property type="entry name" value="MFS_1"/>
    <property type="match status" value="1"/>
</dbReference>
<dbReference type="AlphaFoldDB" id="A0AAE0NBJ2"/>
<feature type="transmembrane region" description="Helical" evidence="6">
    <location>
        <begin position="286"/>
        <end position="302"/>
    </location>
</feature>
<feature type="transmembrane region" description="Helical" evidence="6">
    <location>
        <begin position="147"/>
        <end position="169"/>
    </location>
</feature>
<comment type="caution">
    <text evidence="8">The sequence shown here is derived from an EMBL/GenBank/DDBJ whole genome shotgun (WGS) entry which is preliminary data.</text>
</comment>
<dbReference type="InterPro" id="IPR020846">
    <property type="entry name" value="MFS_dom"/>
</dbReference>
<dbReference type="InterPro" id="IPR036259">
    <property type="entry name" value="MFS_trans_sf"/>
</dbReference>
<dbReference type="PANTHER" id="PTHR23501:SF198">
    <property type="entry name" value="AZOLE RESISTANCE PROTEIN 1-RELATED"/>
    <property type="match status" value="1"/>
</dbReference>
<protein>
    <submittedName>
        <fullName evidence="8">Major facilitator superfamily domain-containing protein</fullName>
    </submittedName>
</protein>
<gene>
    <name evidence="8" type="ORF">B0H63DRAFT_502467</name>
</gene>
<evidence type="ECO:0000256" key="1">
    <source>
        <dbReference type="ARBA" id="ARBA00004141"/>
    </source>
</evidence>
<feature type="domain" description="Major facilitator superfamily (MFS) profile" evidence="7">
    <location>
        <begin position="57"/>
        <end position="555"/>
    </location>
</feature>
<evidence type="ECO:0000256" key="6">
    <source>
        <dbReference type="SAM" id="Phobius"/>
    </source>
</evidence>
<accession>A0AAE0NBJ2</accession>
<feature type="transmembrane region" description="Helical" evidence="6">
    <location>
        <begin position="322"/>
        <end position="347"/>
    </location>
</feature>
<feature type="transmembrane region" description="Helical" evidence="6">
    <location>
        <begin position="534"/>
        <end position="553"/>
    </location>
</feature>
<dbReference type="Proteomes" id="UP001285441">
    <property type="component" value="Unassembled WGS sequence"/>
</dbReference>
<keyword evidence="9" id="KW-1185">Reference proteome</keyword>
<evidence type="ECO:0000256" key="2">
    <source>
        <dbReference type="ARBA" id="ARBA00022692"/>
    </source>
</evidence>
<evidence type="ECO:0000313" key="9">
    <source>
        <dbReference type="Proteomes" id="UP001285441"/>
    </source>
</evidence>